<name>A0A890UZ88_9VIRU</name>
<dbReference type="EMBL" id="MW346688">
    <property type="protein sequence ID" value="QRI44112.1"/>
    <property type="molecule type" value="Genomic_DNA"/>
</dbReference>
<accession>A0A890UZ88</accession>
<evidence type="ECO:0000313" key="1">
    <source>
        <dbReference type="EMBL" id="QRI44112.1"/>
    </source>
</evidence>
<proteinExistence type="predicted"/>
<protein>
    <submittedName>
        <fullName evidence="1">Capsid protein</fullName>
    </submittedName>
</protein>
<sequence length="315" mass="34908">MKLVMKAKDMETNVTTDYEYLVGDGNNNLDTIDRIVGDRASGQNPAWADLVNVWEAYAGHAVGSVAQHSVMIPYSLECYRKEASIGVFWQFIGDLKFENEKINLYVESELKVQNRTLAADGGADAQDITNNPLIGKVYGFSNSAPRLRITGQWNGGTVLQRVNDANGVITVRAAQCVEATSMPGPGLIGANFIWREPPDGKIFRNCKYFNNIRINPGGIKKDTIKYRVSMQCHKFFEALGWFPSAYDAYLTAIQMKAKGKFTLFALEDMINVNALQNIAIAYEVNRTEACYLTTMKDGVAQGQYHVATQSSVTPT</sequence>
<reference evidence="1" key="1">
    <citation type="submission" date="2020-11" db="EMBL/GenBank/DDBJ databases">
        <title>Viral genomes from river ports along the Yangtze River in China.</title>
        <authorList>
            <person name="Lu J."/>
            <person name="Shen Q."/>
            <person name="Yang S."/>
            <person name="Zhang W."/>
        </authorList>
    </citation>
    <scope>NUCLEOTIDE SEQUENCE</scope>
    <source>
        <strain evidence="1">1aq-CRESS-1</strain>
    </source>
</reference>
<organism evidence="1">
    <name type="scientific">Cressdnaviricota sp</name>
    <dbReference type="NCBI Taxonomy" id="2748378"/>
    <lineage>
        <taxon>Viruses</taxon>
        <taxon>Monodnaviria</taxon>
        <taxon>Shotokuvirae</taxon>
        <taxon>Cressdnaviricota</taxon>
    </lineage>
</organism>